<evidence type="ECO:0000256" key="4">
    <source>
        <dbReference type="SAM" id="MobiDB-lite"/>
    </source>
</evidence>
<evidence type="ECO:0000256" key="2">
    <source>
        <dbReference type="ARBA" id="ARBA00022670"/>
    </source>
</evidence>
<evidence type="ECO:0000259" key="5">
    <source>
        <dbReference type="Pfam" id="PF02902"/>
    </source>
</evidence>
<dbReference type="InterPro" id="IPR003653">
    <property type="entry name" value="Peptidase_C48_C"/>
</dbReference>
<keyword evidence="7" id="KW-1185">Reference proteome</keyword>
<dbReference type="SUPFAM" id="SSF54001">
    <property type="entry name" value="Cysteine proteinases"/>
    <property type="match status" value="1"/>
</dbReference>
<name>A0ABS8V991_DATST</name>
<protein>
    <recommendedName>
        <fullName evidence="5">Ubiquitin-like protease family profile domain-containing protein</fullName>
    </recommendedName>
</protein>
<dbReference type="InterPro" id="IPR038765">
    <property type="entry name" value="Papain-like_cys_pep_sf"/>
</dbReference>
<keyword evidence="2" id="KW-0645">Protease</keyword>
<sequence length="456" mass="51868">MMLEAKEAFEVDEDDFSQEQTESGHASKDNEDGEGDDNNNEDGSENYNLKMLMDVHGDLKSDIMEFAMMKRLNCHSPPHVGGAKSATKGEDLFSGLCARDVGKNISSDWIKLFTSYEAFYAYPWGRERFKLIVEYLLRELKSNVKTINLYDFPWAFMAWTFEVIPYLRHQVKDFSEEVSSLRILRWLAMENNKTRVESSVVGTNQIVGGTNQVVVGLVAITPKSLGFVFSIKRSPKDKLRVRRSGALDEKEAPRATILDYHNCCDEVLASYAACDVTRTDDDLHSCGGGYTPLDAGGAGGRYAPAVEKALPRGVPWLGAKRIFTVKTLEKKYFFTLEFLINDGAINVYDCNIPCFPKEEFFLHIQTVMELWPRFLKHSGMFDHLLPKFLNEKWIYEQKKDLPKNEIGATCGTYSLAFIEHLITNSLMNFLCDNTVERMRWRWDVGVVDKELVPQGG</sequence>
<feature type="domain" description="Ubiquitin-like protease family profile" evidence="5">
    <location>
        <begin position="341"/>
        <end position="443"/>
    </location>
</feature>
<evidence type="ECO:0000256" key="1">
    <source>
        <dbReference type="ARBA" id="ARBA00005234"/>
    </source>
</evidence>
<feature type="region of interest" description="Disordered" evidence="4">
    <location>
        <begin position="1"/>
        <end position="45"/>
    </location>
</feature>
<dbReference type="PANTHER" id="PTHR48449:SF1">
    <property type="entry name" value="DUF1985 DOMAIN-CONTAINING PROTEIN"/>
    <property type="match status" value="1"/>
</dbReference>
<dbReference type="EMBL" id="JACEIK010003653">
    <property type="protein sequence ID" value="MCD9642570.1"/>
    <property type="molecule type" value="Genomic_DNA"/>
</dbReference>
<dbReference type="Pfam" id="PF02902">
    <property type="entry name" value="Peptidase_C48"/>
    <property type="match status" value="1"/>
</dbReference>
<comment type="similarity">
    <text evidence="1">Belongs to the peptidase C48 family.</text>
</comment>
<evidence type="ECO:0000313" key="6">
    <source>
        <dbReference type="EMBL" id="MCD9642570.1"/>
    </source>
</evidence>
<reference evidence="6 7" key="1">
    <citation type="journal article" date="2021" name="BMC Genomics">
        <title>Datura genome reveals duplications of psychoactive alkaloid biosynthetic genes and high mutation rate following tissue culture.</title>
        <authorList>
            <person name="Rajewski A."/>
            <person name="Carter-House D."/>
            <person name="Stajich J."/>
            <person name="Litt A."/>
        </authorList>
    </citation>
    <scope>NUCLEOTIDE SEQUENCE [LARGE SCALE GENOMIC DNA]</scope>
    <source>
        <strain evidence="6">AR-01</strain>
    </source>
</reference>
<accession>A0ABS8V991</accession>
<dbReference type="Proteomes" id="UP000823775">
    <property type="component" value="Unassembled WGS sequence"/>
</dbReference>
<dbReference type="PANTHER" id="PTHR48449">
    <property type="entry name" value="DUF1985 DOMAIN-CONTAINING PROTEIN"/>
    <property type="match status" value="1"/>
</dbReference>
<keyword evidence="3" id="KW-0378">Hydrolase</keyword>
<organism evidence="6 7">
    <name type="scientific">Datura stramonium</name>
    <name type="common">Jimsonweed</name>
    <name type="synonym">Common thornapple</name>
    <dbReference type="NCBI Taxonomy" id="4076"/>
    <lineage>
        <taxon>Eukaryota</taxon>
        <taxon>Viridiplantae</taxon>
        <taxon>Streptophyta</taxon>
        <taxon>Embryophyta</taxon>
        <taxon>Tracheophyta</taxon>
        <taxon>Spermatophyta</taxon>
        <taxon>Magnoliopsida</taxon>
        <taxon>eudicotyledons</taxon>
        <taxon>Gunneridae</taxon>
        <taxon>Pentapetalae</taxon>
        <taxon>asterids</taxon>
        <taxon>lamiids</taxon>
        <taxon>Solanales</taxon>
        <taxon>Solanaceae</taxon>
        <taxon>Solanoideae</taxon>
        <taxon>Datureae</taxon>
        <taxon>Datura</taxon>
    </lineage>
</organism>
<comment type="caution">
    <text evidence="6">The sequence shown here is derived from an EMBL/GenBank/DDBJ whole genome shotgun (WGS) entry which is preliminary data.</text>
</comment>
<gene>
    <name evidence="6" type="ORF">HAX54_029443</name>
</gene>
<proteinExistence type="inferred from homology"/>
<evidence type="ECO:0000313" key="7">
    <source>
        <dbReference type="Proteomes" id="UP000823775"/>
    </source>
</evidence>
<evidence type="ECO:0000256" key="3">
    <source>
        <dbReference type="ARBA" id="ARBA00022801"/>
    </source>
</evidence>
<feature type="compositionally biased region" description="Acidic residues" evidence="4">
    <location>
        <begin position="31"/>
        <end position="44"/>
    </location>
</feature>